<dbReference type="SFLD" id="SFLDS00029">
    <property type="entry name" value="Radical_SAM"/>
    <property type="match status" value="1"/>
</dbReference>
<dbReference type="InterPro" id="IPR040072">
    <property type="entry name" value="Methyltransferase_A"/>
</dbReference>
<dbReference type="CDD" id="cd01335">
    <property type="entry name" value="Radical_SAM"/>
    <property type="match status" value="1"/>
</dbReference>
<keyword evidence="12 13" id="KW-1015">Disulfide bond</keyword>
<evidence type="ECO:0000256" key="1">
    <source>
        <dbReference type="ARBA" id="ARBA00004496"/>
    </source>
</evidence>
<comment type="caution">
    <text evidence="15">The sequence shown here is derived from an EMBL/GenBank/DDBJ whole genome shotgun (WGS) entry which is preliminary data.</text>
</comment>
<evidence type="ECO:0000313" key="15">
    <source>
        <dbReference type="EMBL" id="OGC32857.1"/>
    </source>
</evidence>
<dbReference type="NCBIfam" id="TIGR00048">
    <property type="entry name" value="rRNA_mod_RlmN"/>
    <property type="match status" value="1"/>
</dbReference>
<reference evidence="15 16" key="1">
    <citation type="journal article" date="2016" name="Nat. Commun.">
        <title>Thousands of microbial genomes shed light on interconnected biogeochemical processes in an aquifer system.</title>
        <authorList>
            <person name="Anantharaman K."/>
            <person name="Brown C.T."/>
            <person name="Hug L.A."/>
            <person name="Sharon I."/>
            <person name="Castelle C.J."/>
            <person name="Probst A.J."/>
            <person name="Thomas B.C."/>
            <person name="Singh A."/>
            <person name="Wilkins M.J."/>
            <person name="Karaoz U."/>
            <person name="Brodie E.L."/>
            <person name="Williams K.H."/>
            <person name="Hubbard S.S."/>
            <person name="Banfield J.F."/>
        </authorList>
    </citation>
    <scope>NUCLEOTIDE SEQUENCE [LARGE SCALE GENOMIC DNA]</scope>
</reference>
<dbReference type="AlphaFoldDB" id="A0A1F4TJT0"/>
<dbReference type="InterPro" id="IPR004383">
    <property type="entry name" value="rRNA_lsu_MTrfase_RlmN/Cfr"/>
</dbReference>
<comment type="miscellaneous">
    <text evidence="13">Reaction proceeds by a ping-pong mechanism involving intermediate methylation of a conserved cysteine residue.</text>
</comment>
<keyword evidence="7 13" id="KW-0949">S-adenosyl-L-methionine</keyword>
<dbReference type="PROSITE" id="PS51918">
    <property type="entry name" value="RADICAL_SAM"/>
    <property type="match status" value="1"/>
</dbReference>
<evidence type="ECO:0000256" key="4">
    <source>
        <dbReference type="ARBA" id="ARBA00022552"/>
    </source>
</evidence>
<dbReference type="Gene3D" id="1.10.150.530">
    <property type="match status" value="1"/>
</dbReference>
<feature type="domain" description="Radical SAM core" evidence="14">
    <location>
        <begin position="96"/>
        <end position="318"/>
    </location>
</feature>
<keyword evidence="9 13" id="KW-0479">Metal-binding</keyword>
<dbReference type="EC" id="2.1.1.192" evidence="13"/>
<keyword evidence="5 13" id="KW-0489">Methyltransferase</keyword>
<dbReference type="GO" id="GO:0070475">
    <property type="term" value="P:rRNA base methylation"/>
    <property type="evidence" value="ECO:0007669"/>
    <property type="project" value="UniProtKB-UniRule"/>
</dbReference>
<feature type="binding site" evidence="13">
    <location>
        <position position="110"/>
    </location>
    <ligand>
        <name>[4Fe-4S] cluster</name>
        <dbReference type="ChEBI" id="CHEBI:49883"/>
        <note>4Fe-4S-S-AdoMet</note>
    </ligand>
</feature>
<evidence type="ECO:0000256" key="9">
    <source>
        <dbReference type="ARBA" id="ARBA00022723"/>
    </source>
</evidence>
<keyword evidence="2 13" id="KW-0004">4Fe-4S</keyword>
<comment type="cofactor">
    <cofactor evidence="13">
        <name>[4Fe-4S] cluster</name>
        <dbReference type="ChEBI" id="CHEBI:49883"/>
    </cofactor>
    <text evidence="13">Binds 1 [4Fe-4S] cluster. The cluster is coordinated with 3 cysteines and an exchangeable S-adenosyl-L-methionine.</text>
</comment>
<dbReference type="Pfam" id="PF04055">
    <property type="entry name" value="Radical_SAM"/>
    <property type="match status" value="1"/>
</dbReference>
<dbReference type="Gene3D" id="3.20.20.70">
    <property type="entry name" value="Aldolase class I"/>
    <property type="match status" value="1"/>
</dbReference>
<keyword evidence="6 13" id="KW-0808">Transferase</keyword>
<evidence type="ECO:0000313" key="16">
    <source>
        <dbReference type="Proteomes" id="UP000177309"/>
    </source>
</evidence>
<keyword evidence="4 13" id="KW-0698">rRNA processing</keyword>
<comment type="catalytic activity">
    <reaction evidence="13">
        <text>adenosine(2503) in 23S rRNA + 2 reduced [2Fe-2S]-[ferredoxin] + 2 S-adenosyl-L-methionine = 2-methyladenosine(2503) in 23S rRNA + 5'-deoxyadenosine + L-methionine + 2 oxidized [2Fe-2S]-[ferredoxin] + S-adenosyl-L-homocysteine</text>
        <dbReference type="Rhea" id="RHEA:42916"/>
        <dbReference type="Rhea" id="RHEA-COMP:10000"/>
        <dbReference type="Rhea" id="RHEA-COMP:10001"/>
        <dbReference type="Rhea" id="RHEA-COMP:10152"/>
        <dbReference type="Rhea" id="RHEA-COMP:10282"/>
        <dbReference type="ChEBI" id="CHEBI:17319"/>
        <dbReference type="ChEBI" id="CHEBI:33737"/>
        <dbReference type="ChEBI" id="CHEBI:33738"/>
        <dbReference type="ChEBI" id="CHEBI:57844"/>
        <dbReference type="ChEBI" id="CHEBI:57856"/>
        <dbReference type="ChEBI" id="CHEBI:59789"/>
        <dbReference type="ChEBI" id="CHEBI:74411"/>
        <dbReference type="ChEBI" id="CHEBI:74497"/>
        <dbReference type="EC" id="2.1.1.192"/>
    </reaction>
</comment>
<dbReference type="FunFam" id="3.20.20.70:FF:000014">
    <property type="entry name" value="Probable dual-specificity RNA methyltransferase RlmN"/>
    <property type="match status" value="1"/>
</dbReference>
<accession>A0A1F4TJT0</accession>
<keyword evidence="3 13" id="KW-0963">Cytoplasm</keyword>
<feature type="active site" description="S-methylcysteine intermediate" evidence="13">
    <location>
        <position position="329"/>
    </location>
</feature>
<dbReference type="GO" id="GO:0030488">
    <property type="term" value="P:tRNA methylation"/>
    <property type="evidence" value="ECO:0007669"/>
    <property type="project" value="UniProtKB-UniRule"/>
</dbReference>
<comment type="caution">
    <text evidence="13">Lacks conserved residue(s) required for the propagation of feature annotation.</text>
</comment>
<dbReference type="GO" id="GO:0000049">
    <property type="term" value="F:tRNA binding"/>
    <property type="evidence" value="ECO:0007669"/>
    <property type="project" value="UniProtKB-UniRule"/>
</dbReference>
<dbReference type="HAMAP" id="MF_01849">
    <property type="entry name" value="RNA_methyltr_RlmN"/>
    <property type="match status" value="1"/>
</dbReference>
<dbReference type="InterPro" id="IPR006638">
    <property type="entry name" value="Elp3/MiaA/NifB-like_rSAM"/>
</dbReference>
<gene>
    <name evidence="13" type="primary">rlmN</name>
    <name evidence="15" type="ORF">A2462_05925</name>
</gene>
<feature type="binding site" evidence="13">
    <location>
        <position position="114"/>
    </location>
    <ligand>
        <name>[4Fe-4S] cluster</name>
        <dbReference type="ChEBI" id="CHEBI:49883"/>
        <note>4Fe-4S-S-AdoMet</note>
    </ligand>
</feature>
<proteinExistence type="inferred from homology"/>
<dbReference type="InterPro" id="IPR027492">
    <property type="entry name" value="RNA_MTrfase_RlmN"/>
</dbReference>
<evidence type="ECO:0000256" key="13">
    <source>
        <dbReference type="HAMAP-Rule" id="MF_01849"/>
    </source>
</evidence>
<feature type="binding site" evidence="13">
    <location>
        <position position="188"/>
    </location>
    <ligand>
        <name>S-adenosyl-L-methionine</name>
        <dbReference type="ChEBI" id="CHEBI:59789"/>
    </ligand>
</feature>
<dbReference type="InterPro" id="IPR007197">
    <property type="entry name" value="rSAM"/>
</dbReference>
<dbReference type="SFLD" id="SFLDF00275">
    <property type="entry name" value="adenosine_C2_methyltransferase"/>
    <property type="match status" value="1"/>
</dbReference>
<dbReference type="InterPro" id="IPR058240">
    <property type="entry name" value="rSAM_sf"/>
</dbReference>
<comment type="function">
    <text evidence="13">Specifically methylates position 2 of adenine 2503 in 23S rRNA and position 2 of adenine 37 in tRNAs.</text>
</comment>
<feature type="binding site" evidence="13">
    <location>
        <begin position="211"/>
        <end position="213"/>
    </location>
    <ligand>
        <name>S-adenosyl-L-methionine</name>
        <dbReference type="ChEBI" id="CHEBI:59789"/>
    </ligand>
</feature>
<feature type="binding site" evidence="13">
    <location>
        <position position="287"/>
    </location>
    <ligand>
        <name>S-adenosyl-L-methionine</name>
        <dbReference type="ChEBI" id="CHEBI:59789"/>
    </ligand>
</feature>
<comment type="subcellular location">
    <subcellularLocation>
        <location evidence="1 13">Cytoplasm</location>
    </subcellularLocation>
</comment>
<dbReference type="SFLD" id="SFLDG01062">
    <property type="entry name" value="methyltransferase_(Class_A)"/>
    <property type="match status" value="1"/>
</dbReference>
<evidence type="ECO:0000256" key="10">
    <source>
        <dbReference type="ARBA" id="ARBA00023004"/>
    </source>
</evidence>
<dbReference type="GO" id="GO:0046872">
    <property type="term" value="F:metal ion binding"/>
    <property type="evidence" value="ECO:0007669"/>
    <property type="project" value="UniProtKB-KW"/>
</dbReference>
<evidence type="ECO:0000256" key="2">
    <source>
        <dbReference type="ARBA" id="ARBA00022485"/>
    </source>
</evidence>
<evidence type="ECO:0000256" key="5">
    <source>
        <dbReference type="ARBA" id="ARBA00022603"/>
    </source>
</evidence>
<organism evidence="15 16">
    <name type="scientific">candidate division WOR-1 bacterium RIFOXYC2_FULL_41_25</name>
    <dbReference type="NCBI Taxonomy" id="1802586"/>
    <lineage>
        <taxon>Bacteria</taxon>
        <taxon>Bacillati</taxon>
        <taxon>Saganbacteria</taxon>
    </lineage>
</organism>
<dbReference type="PANTHER" id="PTHR30544:SF5">
    <property type="entry name" value="RADICAL SAM CORE DOMAIN-CONTAINING PROTEIN"/>
    <property type="match status" value="1"/>
</dbReference>
<dbReference type="GO" id="GO:0002935">
    <property type="term" value="F:tRNA (adenine(37)-C2)-methyltransferase activity"/>
    <property type="evidence" value="ECO:0007669"/>
    <property type="project" value="UniProtKB-UniRule"/>
</dbReference>
<evidence type="ECO:0000256" key="12">
    <source>
        <dbReference type="ARBA" id="ARBA00023157"/>
    </source>
</evidence>
<evidence type="ECO:0000256" key="7">
    <source>
        <dbReference type="ARBA" id="ARBA00022691"/>
    </source>
</evidence>
<dbReference type="SMART" id="SM00729">
    <property type="entry name" value="Elp3"/>
    <property type="match status" value="1"/>
</dbReference>
<dbReference type="InterPro" id="IPR048641">
    <property type="entry name" value="RlmN_N"/>
</dbReference>
<comment type="catalytic activity">
    <reaction evidence="13">
        <text>adenosine(37) in tRNA + 2 reduced [2Fe-2S]-[ferredoxin] + 2 S-adenosyl-L-methionine = 2-methyladenosine(37) in tRNA + 5'-deoxyadenosine + L-methionine + 2 oxidized [2Fe-2S]-[ferredoxin] + S-adenosyl-L-homocysteine</text>
        <dbReference type="Rhea" id="RHEA:43332"/>
        <dbReference type="Rhea" id="RHEA-COMP:10000"/>
        <dbReference type="Rhea" id="RHEA-COMP:10001"/>
        <dbReference type="Rhea" id="RHEA-COMP:10162"/>
        <dbReference type="Rhea" id="RHEA-COMP:10485"/>
        <dbReference type="ChEBI" id="CHEBI:17319"/>
        <dbReference type="ChEBI" id="CHEBI:33737"/>
        <dbReference type="ChEBI" id="CHEBI:33738"/>
        <dbReference type="ChEBI" id="CHEBI:57844"/>
        <dbReference type="ChEBI" id="CHEBI:57856"/>
        <dbReference type="ChEBI" id="CHEBI:59789"/>
        <dbReference type="ChEBI" id="CHEBI:74411"/>
        <dbReference type="ChEBI" id="CHEBI:74497"/>
        <dbReference type="EC" id="2.1.1.192"/>
    </reaction>
</comment>
<protein>
    <recommendedName>
        <fullName evidence="13">Probable dual-specificity RNA methyltransferase RlmN</fullName>
        <ecNumber evidence="13">2.1.1.192</ecNumber>
    </recommendedName>
    <alternativeName>
        <fullName evidence="13">23S rRNA (adenine(2503)-C(2))-methyltransferase</fullName>
    </alternativeName>
    <alternativeName>
        <fullName evidence="13">23S rRNA m2A2503 methyltransferase</fullName>
    </alternativeName>
    <alternativeName>
        <fullName evidence="13">Ribosomal RNA large subunit methyltransferase N</fullName>
    </alternativeName>
    <alternativeName>
        <fullName evidence="13">tRNA (adenine(37)-C(2))-methyltransferase</fullName>
    </alternativeName>
    <alternativeName>
        <fullName evidence="13">tRNA m2A37 methyltransferase</fullName>
    </alternativeName>
</protein>
<feature type="active site" description="Proton acceptor" evidence="13">
    <location>
        <position position="89"/>
    </location>
</feature>
<dbReference type="GO" id="GO:0005737">
    <property type="term" value="C:cytoplasm"/>
    <property type="evidence" value="ECO:0007669"/>
    <property type="project" value="UniProtKB-SubCell"/>
</dbReference>
<dbReference type="InterPro" id="IPR013785">
    <property type="entry name" value="Aldolase_TIM"/>
</dbReference>
<evidence type="ECO:0000259" key="14">
    <source>
        <dbReference type="PROSITE" id="PS51918"/>
    </source>
</evidence>
<name>A0A1F4TJT0_UNCSA</name>
<evidence type="ECO:0000256" key="8">
    <source>
        <dbReference type="ARBA" id="ARBA00022694"/>
    </source>
</evidence>
<dbReference type="GO" id="GO:0019843">
    <property type="term" value="F:rRNA binding"/>
    <property type="evidence" value="ECO:0007669"/>
    <property type="project" value="UniProtKB-UniRule"/>
</dbReference>
<dbReference type="GO" id="GO:0051539">
    <property type="term" value="F:4 iron, 4 sulfur cluster binding"/>
    <property type="evidence" value="ECO:0007669"/>
    <property type="project" value="UniProtKB-UniRule"/>
</dbReference>
<dbReference type="GO" id="GO:0070040">
    <property type="term" value="F:rRNA (adenine(2503)-C2-)-methyltransferase activity"/>
    <property type="evidence" value="ECO:0007669"/>
    <property type="project" value="UniProtKB-UniRule"/>
</dbReference>
<dbReference type="PANTHER" id="PTHR30544">
    <property type="entry name" value="23S RRNA METHYLTRANSFERASE"/>
    <property type="match status" value="1"/>
</dbReference>
<dbReference type="SUPFAM" id="SSF102114">
    <property type="entry name" value="Radical SAM enzymes"/>
    <property type="match status" value="1"/>
</dbReference>
<dbReference type="EMBL" id="MEUI01000043">
    <property type="protein sequence ID" value="OGC32857.1"/>
    <property type="molecule type" value="Genomic_DNA"/>
</dbReference>
<dbReference type="Pfam" id="PF21016">
    <property type="entry name" value="RlmN_N"/>
    <property type="match status" value="1"/>
</dbReference>
<evidence type="ECO:0000256" key="3">
    <source>
        <dbReference type="ARBA" id="ARBA00022490"/>
    </source>
</evidence>
<keyword evidence="11 13" id="KW-0411">Iron-sulfur</keyword>
<feature type="binding site" evidence="13">
    <location>
        <begin position="156"/>
        <end position="157"/>
    </location>
    <ligand>
        <name>S-adenosyl-L-methionine</name>
        <dbReference type="ChEBI" id="CHEBI:59789"/>
    </ligand>
</feature>
<comment type="similarity">
    <text evidence="13">Belongs to the radical SAM superfamily. RlmN family.</text>
</comment>
<dbReference type="Proteomes" id="UP000177309">
    <property type="component" value="Unassembled WGS sequence"/>
</dbReference>
<keyword evidence="10 13" id="KW-0408">Iron</keyword>
<sequence length="336" mass="38000">MYINGLTPEEIKIVLEKEGFPAYKTKQIFQWVHKKQLWNFSLMTNLSKQDREKLAQLFQFTKIEVKKTKKSFDGTKKYLLELEDGLCIEAVLLKDSNKRKTVCISTQVGCALGCVICATAKMGFKRDLTCAEIIAQIELLYKENSGFENIVFMGMGEPFLNYDNVLKSILILNDKNGLNIGARKITISTAGLPKMIMALANFNAQVRLAVSINSADHYKRSEIMPINKQYPLEEVIEAVKKYISVTKRRVTFEYVLLKDFNDQEEDAYALIDLCQGMKVNINLIPANSPPPPFEPSPLKTQKIFLKILQDNKINAVLRMSKGEQIKAGCGQLGKAI</sequence>
<evidence type="ECO:0000256" key="11">
    <source>
        <dbReference type="ARBA" id="ARBA00023014"/>
    </source>
</evidence>
<dbReference type="PIRSF" id="PIRSF006004">
    <property type="entry name" value="CHP00048"/>
    <property type="match status" value="1"/>
</dbReference>
<keyword evidence="8 13" id="KW-0819">tRNA processing</keyword>
<evidence type="ECO:0000256" key="6">
    <source>
        <dbReference type="ARBA" id="ARBA00022679"/>
    </source>
</evidence>
<feature type="binding site" evidence="13">
    <location>
        <position position="117"/>
    </location>
    <ligand>
        <name>[4Fe-4S] cluster</name>
        <dbReference type="ChEBI" id="CHEBI:49883"/>
        <note>4Fe-4S-S-AdoMet</note>
    </ligand>
</feature>